<name>A0A6M7WWY0_RHILI</name>
<dbReference type="PANTHER" id="PTHR10885:SF0">
    <property type="entry name" value="ISOPENTENYL-DIPHOSPHATE DELTA-ISOMERASE"/>
    <property type="match status" value="1"/>
</dbReference>
<feature type="binding site" evidence="10">
    <location>
        <position position="106"/>
    </location>
    <ligand>
        <name>Mg(2+)</name>
        <dbReference type="ChEBI" id="CHEBI:18420"/>
    </ligand>
</feature>
<proteinExistence type="inferred from homology"/>
<evidence type="ECO:0000256" key="9">
    <source>
        <dbReference type="ARBA" id="ARBA00023235"/>
    </source>
</evidence>
<comment type="cofactor">
    <cofactor evidence="10">
        <name>Mg(2+)</name>
        <dbReference type="ChEBI" id="CHEBI:18420"/>
    </cofactor>
    <text evidence="10">Binds 1 Mg(2+) ion per subunit. The magnesium ion binds only when substrate is bound.</text>
</comment>
<evidence type="ECO:0000256" key="10">
    <source>
        <dbReference type="HAMAP-Rule" id="MF_00202"/>
    </source>
</evidence>
<feature type="domain" description="Nudix hydrolase" evidence="12">
    <location>
        <begin position="50"/>
        <end position="184"/>
    </location>
</feature>
<dbReference type="GO" id="GO:0004452">
    <property type="term" value="F:isopentenyl-diphosphate delta-isomerase activity"/>
    <property type="evidence" value="ECO:0007669"/>
    <property type="project" value="UniProtKB-UniRule"/>
</dbReference>
<dbReference type="UniPathway" id="UPA00059">
    <property type="reaction ID" value="UER00104"/>
</dbReference>
<dbReference type="InterPro" id="IPR056375">
    <property type="entry name" value="Idi_bact"/>
</dbReference>
<dbReference type="SUPFAM" id="SSF55811">
    <property type="entry name" value="Nudix"/>
    <property type="match status" value="1"/>
</dbReference>
<feature type="binding site" evidence="10">
    <location>
        <position position="131"/>
    </location>
    <ligand>
        <name>Mn(2+)</name>
        <dbReference type="ChEBI" id="CHEBI:29035"/>
    </ligand>
</feature>
<feature type="active site" evidence="10 11">
    <location>
        <position position="86"/>
    </location>
</feature>
<feature type="binding site" evidence="10">
    <location>
        <position position="133"/>
    </location>
    <ligand>
        <name>Mn(2+)</name>
        <dbReference type="ChEBI" id="CHEBI:29035"/>
    </ligand>
</feature>
<keyword evidence="4 10" id="KW-0963">Cytoplasm</keyword>
<comment type="cofactor">
    <cofactor evidence="10">
        <name>Mn(2+)</name>
        <dbReference type="ChEBI" id="CHEBI:29035"/>
    </cofactor>
    <text evidence="10">Binds 1 Mn(2+) ion per subunit.</text>
</comment>
<sequence length="198" mass="21837">MRHSAASPAGNAGADVTGSPTGEEALVIPAIADDGSLFPIGKLDAHRRGQRHLAISVFVFAGDQLLIQKRAAGKYHCGGLWANTCCTHPHWGESPADCARRRLFEEIGLVLELQPRAVVDYQADVGNGLIENERVHVFRGDVAAPFDVSGFNHEEVEDVAWVDQQTLRQQALQNPDHFTPWIRIYLERWNELALRPAA</sequence>
<comment type="similarity">
    <text evidence="2 10">Belongs to the IPP isomerase type 1 family.</text>
</comment>
<dbReference type="GO" id="GO:0050992">
    <property type="term" value="P:dimethylallyl diphosphate biosynthetic process"/>
    <property type="evidence" value="ECO:0007669"/>
    <property type="project" value="UniProtKB-UniRule"/>
</dbReference>
<evidence type="ECO:0000259" key="12">
    <source>
        <dbReference type="PROSITE" id="PS51462"/>
    </source>
</evidence>
<evidence type="ECO:0000256" key="11">
    <source>
        <dbReference type="PIRSR" id="PIRSR018427-1"/>
    </source>
</evidence>
<dbReference type="EMBL" id="CP033367">
    <property type="protein sequence ID" value="QKD06687.1"/>
    <property type="molecule type" value="Genomic_DNA"/>
</dbReference>
<dbReference type="PANTHER" id="PTHR10885">
    <property type="entry name" value="ISOPENTENYL-DIPHOSPHATE DELTA-ISOMERASE"/>
    <property type="match status" value="1"/>
</dbReference>
<keyword evidence="5 10" id="KW-0479">Metal-binding</keyword>
<keyword evidence="9 10" id="KW-0413">Isomerase</keyword>
<dbReference type="InterPro" id="IPR011876">
    <property type="entry name" value="IsopentenylPP_isomerase_typ1"/>
</dbReference>
<dbReference type="AlphaFoldDB" id="A0A6M7WWY0"/>
<dbReference type="Gene3D" id="3.90.79.10">
    <property type="entry name" value="Nucleoside Triphosphate Pyrophosphohydrolase"/>
    <property type="match status" value="1"/>
</dbReference>
<evidence type="ECO:0000256" key="8">
    <source>
        <dbReference type="ARBA" id="ARBA00023229"/>
    </source>
</evidence>
<dbReference type="PIRSF" id="PIRSF018427">
    <property type="entry name" value="Isopntndiph_ism"/>
    <property type="match status" value="1"/>
</dbReference>
<feature type="binding site" evidence="10">
    <location>
        <position position="88"/>
    </location>
    <ligand>
        <name>Mn(2+)</name>
        <dbReference type="ChEBI" id="CHEBI:29035"/>
    </ligand>
</feature>
<gene>
    <name evidence="10" type="primary">idi</name>
    <name evidence="13" type="ORF">EB235_30545</name>
</gene>
<keyword evidence="7 10" id="KW-0464">Manganese</keyword>
<dbReference type="Pfam" id="PF00293">
    <property type="entry name" value="NUDIX"/>
    <property type="match status" value="1"/>
</dbReference>
<comment type="subcellular location">
    <subcellularLocation>
        <location evidence="10">Cytoplasm</location>
    </subcellularLocation>
</comment>
<keyword evidence="6 10" id="KW-0460">Magnesium</keyword>
<evidence type="ECO:0000256" key="1">
    <source>
        <dbReference type="ARBA" id="ARBA00004826"/>
    </source>
</evidence>
<dbReference type="EC" id="5.3.3.2" evidence="3 10"/>
<evidence type="ECO:0000256" key="7">
    <source>
        <dbReference type="ARBA" id="ARBA00023211"/>
    </source>
</evidence>
<evidence type="ECO:0000256" key="4">
    <source>
        <dbReference type="ARBA" id="ARBA00022490"/>
    </source>
</evidence>
<evidence type="ECO:0000256" key="3">
    <source>
        <dbReference type="ARBA" id="ARBA00012057"/>
    </source>
</evidence>
<dbReference type="PROSITE" id="PS51462">
    <property type="entry name" value="NUDIX"/>
    <property type="match status" value="1"/>
</dbReference>
<comment type="function">
    <text evidence="10">Catalyzes the 1,3-allylic rearrangement of the homoallylic substrate isopentenyl (IPP) to its highly electrophilic allylic isomer, dimethylallyl diphosphate (DMAPP).</text>
</comment>
<keyword evidence="8 10" id="KW-0414">Isoprene biosynthesis</keyword>
<organism evidence="13 14">
    <name type="scientific">Mesorhizobium loti R88b</name>
    <dbReference type="NCBI Taxonomy" id="935548"/>
    <lineage>
        <taxon>Bacteria</taxon>
        <taxon>Pseudomonadati</taxon>
        <taxon>Pseudomonadota</taxon>
        <taxon>Alphaproteobacteria</taxon>
        <taxon>Hyphomicrobiales</taxon>
        <taxon>Phyllobacteriaceae</taxon>
        <taxon>Mesorhizobium</taxon>
    </lineage>
</organism>
<evidence type="ECO:0000313" key="14">
    <source>
        <dbReference type="Proteomes" id="UP000503017"/>
    </source>
</evidence>
<feature type="binding site" evidence="10">
    <location>
        <position position="46"/>
    </location>
    <ligand>
        <name>Mn(2+)</name>
        <dbReference type="ChEBI" id="CHEBI:29035"/>
    </ligand>
</feature>
<feature type="active site" evidence="10 11">
    <location>
        <position position="133"/>
    </location>
</feature>
<dbReference type="CDD" id="cd02885">
    <property type="entry name" value="NUDIX_IPP_Isomerase"/>
    <property type="match status" value="1"/>
</dbReference>
<reference evidence="13 14" key="1">
    <citation type="submission" date="2018-10" db="EMBL/GenBank/DDBJ databases">
        <authorList>
            <person name="Perry B.J."/>
            <person name="Sullivan J.T."/>
            <person name="Murphy R.J.T."/>
            <person name="Ramsay J.P."/>
            <person name="Ronson C.W."/>
        </authorList>
    </citation>
    <scope>NUCLEOTIDE SEQUENCE [LARGE SCALE GENOMIC DNA]</scope>
    <source>
        <strain evidence="13 14">R88b</strain>
    </source>
</reference>
<comment type="catalytic activity">
    <reaction evidence="10">
        <text>isopentenyl diphosphate = dimethylallyl diphosphate</text>
        <dbReference type="Rhea" id="RHEA:23284"/>
        <dbReference type="ChEBI" id="CHEBI:57623"/>
        <dbReference type="ChEBI" id="CHEBI:128769"/>
        <dbReference type="EC" id="5.3.3.2"/>
    </reaction>
</comment>
<feature type="binding site" evidence="10">
    <location>
        <position position="52"/>
    </location>
    <ligand>
        <name>Mn(2+)</name>
        <dbReference type="ChEBI" id="CHEBI:29035"/>
    </ligand>
</feature>
<dbReference type="HAMAP" id="MF_00202">
    <property type="entry name" value="Idi"/>
    <property type="match status" value="1"/>
</dbReference>
<dbReference type="GO" id="GO:0009240">
    <property type="term" value="P:isopentenyl diphosphate biosynthetic process"/>
    <property type="evidence" value="ECO:0007669"/>
    <property type="project" value="TreeGrafter"/>
</dbReference>
<evidence type="ECO:0000313" key="13">
    <source>
        <dbReference type="EMBL" id="QKD06687.1"/>
    </source>
</evidence>
<protein>
    <recommendedName>
        <fullName evidence="3 10">Isopentenyl-diphosphate Delta-isomerase</fullName>
        <shortName evidence="10">IPP isomerase</shortName>
        <ecNumber evidence="3 10">5.3.3.2</ecNumber>
    </recommendedName>
    <alternativeName>
        <fullName evidence="10">IPP:DMAPP isomerase</fullName>
    </alternativeName>
    <alternativeName>
        <fullName evidence="10">Isopentenyl pyrophosphate isomerase</fullName>
    </alternativeName>
</protein>
<dbReference type="Proteomes" id="UP000503017">
    <property type="component" value="Chromosome"/>
</dbReference>
<comment type="pathway">
    <text evidence="1 10">Isoprenoid biosynthesis; dimethylallyl diphosphate biosynthesis; dimethylallyl diphosphate from isopentenyl diphosphate: step 1/1.</text>
</comment>
<dbReference type="InterPro" id="IPR015797">
    <property type="entry name" value="NUDIX_hydrolase-like_dom_sf"/>
</dbReference>
<evidence type="ECO:0000256" key="2">
    <source>
        <dbReference type="ARBA" id="ARBA00007579"/>
    </source>
</evidence>
<accession>A0A6M7WWY0</accession>
<evidence type="ECO:0000256" key="6">
    <source>
        <dbReference type="ARBA" id="ARBA00022842"/>
    </source>
</evidence>
<dbReference type="InterPro" id="IPR000086">
    <property type="entry name" value="NUDIX_hydrolase_dom"/>
</dbReference>
<evidence type="ECO:0000256" key="5">
    <source>
        <dbReference type="ARBA" id="ARBA00022723"/>
    </source>
</evidence>
<dbReference type="GO" id="GO:0046872">
    <property type="term" value="F:metal ion binding"/>
    <property type="evidence" value="ECO:0007669"/>
    <property type="project" value="UniProtKB-KW"/>
</dbReference>
<dbReference type="GO" id="GO:0005737">
    <property type="term" value="C:cytoplasm"/>
    <property type="evidence" value="ECO:0007669"/>
    <property type="project" value="UniProtKB-SubCell"/>
</dbReference>